<proteinExistence type="predicted"/>
<dbReference type="EMBL" id="AQPN01000140">
    <property type="protein sequence ID" value="EOR92934.1"/>
    <property type="molecule type" value="Genomic_DNA"/>
</dbReference>
<dbReference type="STRING" id="1150600.ADIARSV_3885"/>
<organism evidence="1 2">
    <name type="scientific">Arcticibacter svalbardensis MN12-7</name>
    <dbReference type="NCBI Taxonomy" id="1150600"/>
    <lineage>
        <taxon>Bacteria</taxon>
        <taxon>Pseudomonadati</taxon>
        <taxon>Bacteroidota</taxon>
        <taxon>Sphingobacteriia</taxon>
        <taxon>Sphingobacteriales</taxon>
        <taxon>Sphingobacteriaceae</taxon>
        <taxon>Arcticibacter</taxon>
    </lineage>
</organism>
<dbReference type="Proteomes" id="UP000014174">
    <property type="component" value="Unassembled WGS sequence"/>
</dbReference>
<sequence>MQDAAVRVVKAAILSSDGPTGQFFSEDNVSETGISPW</sequence>
<evidence type="ECO:0000313" key="1">
    <source>
        <dbReference type="EMBL" id="EOR92934.1"/>
    </source>
</evidence>
<evidence type="ECO:0000313" key="2">
    <source>
        <dbReference type="Proteomes" id="UP000014174"/>
    </source>
</evidence>
<dbReference type="eggNOG" id="COG1028">
    <property type="taxonomic scope" value="Bacteria"/>
</dbReference>
<reference evidence="1 2" key="1">
    <citation type="journal article" date="2013" name="Genome Announc.">
        <title>Draft Genome Sequence of Arcticibacter svalbardensis Strain MN12-7T, a Member of the Family Sphingobacteriaceae Isolated from an Arctic Soil Sample.</title>
        <authorList>
            <person name="Shivaji S."/>
            <person name="Ara S."/>
            <person name="Prasad S."/>
            <person name="Manasa B.P."/>
            <person name="Begum Z."/>
            <person name="Singh A."/>
            <person name="Kumar Pinnaka A."/>
        </authorList>
    </citation>
    <scope>NUCLEOTIDE SEQUENCE [LARGE SCALE GENOMIC DNA]</scope>
    <source>
        <strain evidence="1 2">MN12-7</strain>
    </source>
</reference>
<gene>
    <name evidence="1" type="ORF">ADIARSV_3885</name>
</gene>
<protein>
    <submittedName>
        <fullName evidence="1">Uncharacterized protein</fullName>
    </submittedName>
</protein>
<keyword evidence="2" id="KW-1185">Reference proteome</keyword>
<accession>R9GVG4</accession>
<name>R9GVG4_9SPHI</name>
<dbReference type="AlphaFoldDB" id="R9GVG4"/>
<comment type="caution">
    <text evidence="1">The sequence shown here is derived from an EMBL/GenBank/DDBJ whole genome shotgun (WGS) entry which is preliminary data.</text>
</comment>